<comment type="caution">
    <text evidence="3">The sequence shown here is derived from an EMBL/GenBank/DDBJ whole genome shotgun (WGS) entry which is preliminary data.</text>
</comment>
<name>A0ABQ5HX84_9ASTR</name>
<feature type="compositionally biased region" description="Basic residues" evidence="1">
    <location>
        <begin position="81"/>
        <end position="91"/>
    </location>
</feature>
<keyword evidence="3" id="KW-0808">Transferase</keyword>
<dbReference type="Proteomes" id="UP001151760">
    <property type="component" value="Unassembled WGS sequence"/>
</dbReference>
<feature type="domain" description="Retrotransposon gag" evidence="2">
    <location>
        <begin position="120"/>
        <end position="200"/>
    </location>
</feature>
<dbReference type="Pfam" id="PF03732">
    <property type="entry name" value="Retrotrans_gag"/>
    <property type="match status" value="1"/>
</dbReference>
<evidence type="ECO:0000313" key="3">
    <source>
        <dbReference type="EMBL" id="GJT91792.1"/>
    </source>
</evidence>
<organism evidence="3 4">
    <name type="scientific">Tanacetum coccineum</name>
    <dbReference type="NCBI Taxonomy" id="301880"/>
    <lineage>
        <taxon>Eukaryota</taxon>
        <taxon>Viridiplantae</taxon>
        <taxon>Streptophyta</taxon>
        <taxon>Embryophyta</taxon>
        <taxon>Tracheophyta</taxon>
        <taxon>Spermatophyta</taxon>
        <taxon>Magnoliopsida</taxon>
        <taxon>eudicotyledons</taxon>
        <taxon>Gunneridae</taxon>
        <taxon>Pentapetalae</taxon>
        <taxon>asterids</taxon>
        <taxon>campanulids</taxon>
        <taxon>Asterales</taxon>
        <taxon>Asteraceae</taxon>
        <taxon>Asteroideae</taxon>
        <taxon>Anthemideae</taxon>
        <taxon>Anthemidinae</taxon>
        <taxon>Tanacetum</taxon>
    </lineage>
</organism>
<evidence type="ECO:0000313" key="4">
    <source>
        <dbReference type="Proteomes" id="UP001151760"/>
    </source>
</evidence>
<evidence type="ECO:0000256" key="1">
    <source>
        <dbReference type="SAM" id="MobiDB-lite"/>
    </source>
</evidence>
<dbReference type="PANTHER" id="PTHR33223">
    <property type="entry name" value="CCHC-TYPE DOMAIN-CONTAINING PROTEIN"/>
    <property type="match status" value="1"/>
</dbReference>
<feature type="region of interest" description="Disordered" evidence="1">
    <location>
        <begin position="1"/>
        <end position="115"/>
    </location>
</feature>
<reference evidence="3" key="1">
    <citation type="journal article" date="2022" name="Int. J. Mol. Sci.">
        <title>Draft Genome of Tanacetum Coccineum: Genomic Comparison of Closely Related Tanacetum-Family Plants.</title>
        <authorList>
            <person name="Yamashiro T."/>
            <person name="Shiraishi A."/>
            <person name="Nakayama K."/>
            <person name="Satake H."/>
        </authorList>
    </citation>
    <scope>NUCLEOTIDE SEQUENCE</scope>
</reference>
<reference evidence="3" key="2">
    <citation type="submission" date="2022-01" db="EMBL/GenBank/DDBJ databases">
        <authorList>
            <person name="Yamashiro T."/>
            <person name="Shiraishi A."/>
            <person name="Satake H."/>
            <person name="Nakayama K."/>
        </authorList>
    </citation>
    <scope>NUCLEOTIDE SEQUENCE</scope>
</reference>
<feature type="region of interest" description="Disordered" evidence="1">
    <location>
        <begin position="257"/>
        <end position="297"/>
    </location>
</feature>
<dbReference type="GO" id="GO:0003964">
    <property type="term" value="F:RNA-directed DNA polymerase activity"/>
    <property type="evidence" value="ECO:0007669"/>
    <property type="project" value="UniProtKB-KW"/>
</dbReference>
<keyword evidence="3" id="KW-0695">RNA-directed DNA polymerase</keyword>
<feature type="compositionally biased region" description="Basic and acidic residues" evidence="1">
    <location>
        <begin position="1"/>
        <end position="25"/>
    </location>
</feature>
<keyword evidence="3" id="KW-0548">Nucleotidyltransferase</keyword>
<evidence type="ECO:0000259" key="2">
    <source>
        <dbReference type="Pfam" id="PF03732"/>
    </source>
</evidence>
<feature type="compositionally biased region" description="Basic and acidic residues" evidence="1">
    <location>
        <begin position="56"/>
        <end position="80"/>
    </location>
</feature>
<accession>A0ABQ5HX84</accession>
<dbReference type="EMBL" id="BQNB010020051">
    <property type="protein sequence ID" value="GJT91792.1"/>
    <property type="molecule type" value="Genomic_DNA"/>
</dbReference>
<keyword evidence="4" id="KW-1185">Reference proteome</keyword>
<feature type="compositionally biased region" description="Polar residues" evidence="1">
    <location>
        <begin position="35"/>
        <end position="54"/>
    </location>
</feature>
<proteinExistence type="predicted"/>
<dbReference type="PANTHER" id="PTHR33223:SF11">
    <property type="entry name" value="ELEMENT PROTEIN, PUTATIVE-RELATED"/>
    <property type="match status" value="1"/>
</dbReference>
<sequence length="461" mass="53239">MRTHVARAELNKRSRDADLSKDKSGPESPPEFWRSCTSGTYRKTRSASKSQKTPSKNKESTHLRRSRRLEDRSMTKEKVRKERSKFRRKRFGRQEASSNSEYKEGGKNSPGISRYTKVEPARNWFDDLDPKSVDSFEELSQKFLEEFSQQKRYAKDPTEIHDIKRRQNEGLQAFMDRFKFKSSHIKGVPPVLRISAFMHGHGRPELAKKLNDKIPKTVDEMFERVRAFIRGEVVDGSEEMVRPPQGDKEILAMEKDPRHGKLKKANRGSSGLGEVGLFSEGNSPEQPAEWEPWKEHNPSESIDGKPIIFEGIVEGSRVRRILVDGGSSSEIMYEHCFRNLDINVRARFRRCKTPMIGVVTIETSRETLRECKHLERVQGSWKEVLWRQREEQMSRIRKQAILRARSNSGRMHGLGPVSLEKIGSKEDIEEVFTISHEHSDQYMTMGATLTTNCKHLLADIL</sequence>
<dbReference type="InterPro" id="IPR005162">
    <property type="entry name" value="Retrotrans_gag_dom"/>
</dbReference>
<gene>
    <name evidence="3" type="ORF">Tco_1080637</name>
</gene>
<protein>
    <submittedName>
        <fullName evidence="3">Reverse transcriptase domain-containing protein</fullName>
    </submittedName>
</protein>